<evidence type="ECO:0000313" key="2">
    <source>
        <dbReference type="EMBL" id="MFB9071785.1"/>
    </source>
</evidence>
<reference evidence="2 3" key="1">
    <citation type="submission" date="2024-09" db="EMBL/GenBank/DDBJ databases">
        <authorList>
            <person name="Sun Q."/>
            <person name="Mori K."/>
        </authorList>
    </citation>
    <scope>NUCLEOTIDE SEQUENCE [LARGE SCALE GENOMIC DNA]</scope>
    <source>
        <strain evidence="2 3">CCM 7609</strain>
    </source>
</reference>
<accession>A0ABV5FYQ4</accession>
<proteinExistence type="predicted"/>
<comment type="caution">
    <text evidence="2">The sequence shown here is derived from an EMBL/GenBank/DDBJ whole genome shotgun (WGS) entry which is preliminary data.</text>
</comment>
<sequence>MVVGSPAGLCPRRTPNSVKPRMTRAAAQGRADHRSIDHVSQADPQAGPADASMDEPVWGRAQEKYPTSAAIGTATIHARVAPSRRSRSTARAVPGGDGTRADRGAGPASYASGCCTVWEPSSATCGDRQKSRTSHTRSEVRPSQGMKGVE</sequence>
<feature type="region of interest" description="Disordered" evidence="1">
    <location>
        <begin position="1"/>
        <end position="150"/>
    </location>
</feature>
<dbReference type="EMBL" id="JBHMFI010000001">
    <property type="protein sequence ID" value="MFB9071785.1"/>
    <property type="molecule type" value="Genomic_DNA"/>
</dbReference>
<protein>
    <submittedName>
        <fullName evidence="2">Uncharacterized protein</fullName>
    </submittedName>
</protein>
<dbReference type="Proteomes" id="UP001589575">
    <property type="component" value="Unassembled WGS sequence"/>
</dbReference>
<evidence type="ECO:0000313" key="3">
    <source>
        <dbReference type="Proteomes" id="UP001589575"/>
    </source>
</evidence>
<name>A0ABV5FYQ4_9MICC</name>
<evidence type="ECO:0000256" key="1">
    <source>
        <dbReference type="SAM" id="MobiDB-lite"/>
    </source>
</evidence>
<keyword evidence="3" id="KW-1185">Reference proteome</keyword>
<gene>
    <name evidence="2" type="ORF">ACFFX0_11460</name>
</gene>
<organism evidence="2 3">
    <name type="scientific">Citricoccus parietis</name>
    <dbReference type="NCBI Taxonomy" id="592307"/>
    <lineage>
        <taxon>Bacteria</taxon>
        <taxon>Bacillati</taxon>
        <taxon>Actinomycetota</taxon>
        <taxon>Actinomycetes</taxon>
        <taxon>Micrococcales</taxon>
        <taxon>Micrococcaceae</taxon>
        <taxon>Citricoccus</taxon>
    </lineage>
</organism>